<keyword evidence="3" id="KW-0804">Transcription</keyword>
<evidence type="ECO:0000256" key="1">
    <source>
        <dbReference type="ARBA" id="ARBA00023015"/>
    </source>
</evidence>
<dbReference type="EMBL" id="ABID01000005">
    <property type="protein sequence ID" value="EDQ04103.1"/>
    <property type="molecule type" value="Genomic_DNA"/>
</dbReference>
<dbReference type="SMART" id="SM00342">
    <property type="entry name" value="HTH_ARAC"/>
    <property type="match status" value="1"/>
</dbReference>
<feature type="domain" description="HTH araC/xylS-type" evidence="4">
    <location>
        <begin position="162"/>
        <end position="258"/>
    </location>
</feature>
<evidence type="ECO:0000313" key="6">
    <source>
        <dbReference type="Proteomes" id="UP000003257"/>
    </source>
</evidence>
<organism evidence="5 6">
    <name type="scientific">Sulfitobacter indolifex HEL-45</name>
    <dbReference type="NCBI Taxonomy" id="391624"/>
    <lineage>
        <taxon>Bacteria</taxon>
        <taxon>Pseudomonadati</taxon>
        <taxon>Pseudomonadota</taxon>
        <taxon>Alphaproteobacteria</taxon>
        <taxon>Rhodobacterales</taxon>
        <taxon>Roseobacteraceae</taxon>
        <taxon>Sulfitobacter</taxon>
    </lineage>
</organism>
<evidence type="ECO:0000313" key="5">
    <source>
        <dbReference type="EMBL" id="EDQ04103.1"/>
    </source>
</evidence>
<dbReference type="InterPro" id="IPR018060">
    <property type="entry name" value="HTH_AraC"/>
</dbReference>
<dbReference type="Pfam" id="PF12833">
    <property type="entry name" value="HTH_18"/>
    <property type="match status" value="1"/>
</dbReference>
<evidence type="ECO:0000256" key="3">
    <source>
        <dbReference type="ARBA" id="ARBA00023163"/>
    </source>
</evidence>
<name>A0ABP2D8K9_9RHOB</name>
<sequence length="258" mass="28479">MQQPQIQLLTLAQLSAGQEWRLSLAHDRDHHLLIWITRGQGRLLLDGQRRGLGAYNALWIPARSLFAMELGFQCVGHAVVIPENTGLCLPDSPRQLRIREVQAQSELSALIELAQREVHHGRPLQQDALKAQAALMSVWLRRQIMLEDHITQRPNAGARLSARFCALLAQRHPKGGSMADHAAELGVTPTHLTRAVKSATGKSAADLLHERSCHAARRLLGETDQTAAAIAAYLGFGSAAYFTRFMQQHSGLPPSKLR</sequence>
<dbReference type="PANTHER" id="PTHR46796:SF6">
    <property type="entry name" value="ARAC SUBFAMILY"/>
    <property type="match status" value="1"/>
</dbReference>
<dbReference type="SUPFAM" id="SSF51215">
    <property type="entry name" value="Regulatory protein AraC"/>
    <property type="match status" value="1"/>
</dbReference>
<dbReference type="InterPro" id="IPR037923">
    <property type="entry name" value="HTH-like"/>
</dbReference>
<dbReference type="Proteomes" id="UP000003257">
    <property type="component" value="Unassembled WGS sequence"/>
</dbReference>
<evidence type="ECO:0000256" key="2">
    <source>
        <dbReference type="ARBA" id="ARBA00023125"/>
    </source>
</evidence>
<keyword evidence="2" id="KW-0238">DNA-binding</keyword>
<proteinExistence type="predicted"/>
<dbReference type="PROSITE" id="PS01124">
    <property type="entry name" value="HTH_ARAC_FAMILY_2"/>
    <property type="match status" value="1"/>
</dbReference>
<comment type="caution">
    <text evidence="5">The sequence shown here is derived from an EMBL/GenBank/DDBJ whole genome shotgun (WGS) entry which is preliminary data.</text>
</comment>
<protein>
    <submittedName>
        <fullName evidence="5">Transcriptional regulator, AraC family protein</fullName>
    </submittedName>
</protein>
<dbReference type="PANTHER" id="PTHR46796">
    <property type="entry name" value="HTH-TYPE TRANSCRIPTIONAL ACTIVATOR RHAS-RELATED"/>
    <property type="match status" value="1"/>
</dbReference>
<evidence type="ECO:0000259" key="4">
    <source>
        <dbReference type="PROSITE" id="PS01124"/>
    </source>
</evidence>
<dbReference type="InterPro" id="IPR050204">
    <property type="entry name" value="AraC_XylS_family_regulators"/>
</dbReference>
<reference evidence="5 6" key="1">
    <citation type="submission" date="2007-11" db="EMBL/GenBank/DDBJ databases">
        <authorList>
            <person name="Wagner-Dobler I."/>
            <person name="Ferriera S."/>
            <person name="Johnson J."/>
            <person name="Kravitz S."/>
            <person name="Beeson K."/>
            <person name="Sutton G."/>
            <person name="Rogers Y.-H."/>
            <person name="Friedman R."/>
            <person name="Frazier M."/>
            <person name="Venter J.C."/>
        </authorList>
    </citation>
    <scope>NUCLEOTIDE SEQUENCE [LARGE SCALE GENOMIC DNA]</scope>
    <source>
        <strain evidence="5 6">HEL-45</strain>
    </source>
</reference>
<dbReference type="InterPro" id="IPR009057">
    <property type="entry name" value="Homeodomain-like_sf"/>
</dbReference>
<keyword evidence="6" id="KW-1185">Reference proteome</keyword>
<dbReference type="SUPFAM" id="SSF46689">
    <property type="entry name" value="Homeodomain-like"/>
    <property type="match status" value="1"/>
</dbReference>
<gene>
    <name evidence="5" type="ORF">OIHEL45_12235</name>
</gene>
<keyword evidence="1" id="KW-0805">Transcription regulation</keyword>
<dbReference type="Gene3D" id="1.10.10.60">
    <property type="entry name" value="Homeodomain-like"/>
    <property type="match status" value="1"/>
</dbReference>
<dbReference type="RefSeq" id="WP_007120418.1">
    <property type="nucleotide sequence ID" value="NZ_ABID01000005.1"/>
</dbReference>
<accession>A0ABP2D8K9</accession>